<dbReference type="InterPro" id="IPR053058">
    <property type="entry name" value="Mulikevirus_tape_measure"/>
</dbReference>
<evidence type="ECO:0000259" key="2">
    <source>
        <dbReference type="Pfam" id="PF20155"/>
    </source>
</evidence>
<evidence type="ECO:0000256" key="1">
    <source>
        <dbReference type="SAM" id="Phobius"/>
    </source>
</evidence>
<sequence>MANAKTQIEVTVLDKASRALDKIKGKFAGLNNGKVGEAMARITRATSQASKVLGAYAAAGGVVAAGAGVFAKGVMDTASEFERYETILTTLEGSSEKAKKSMAWISDFAARTPYEMNEVTDSYVKLKAYGLDPLKDGLLNSLGDTAAAMGKPVMQVVEAIADAVTGENERLKEFGIKASKIKGTNFTEYSYTDKNGKQQLAKVESNNRAMIQATLQTIWNEKYGGAMNKLSGTWEGMMSNLSDQWSRFKLLIAQSGVFDFLKDKLSGFLDKVNKMADDGSLQKLAETIGQKLVTGFERLWEVGGKIYDKFVAINDFFGGLENTLTALGVVALLPLVAAIANIGMAIGSLVVALAPLATALIPAIAGFAPFILAGIAIGLLAGYIWSNWEPISGWIMEKWAAVTDFLSGVWESIKSLFSAGFDLLKSYFLNFTPLGLMIQAMQPIIGWVVSNWESIKAVFSGAISAIGSILSSFNPVQFVQAAFARLQSFIGGIFDGIKAKAASILNLSQEAGRAASSLPAPGAVVRGGGGAGRVDVSINHSNVPRGTTMKTTASNRVNLSSKQGYAFG</sequence>
<dbReference type="Pfam" id="PF20155">
    <property type="entry name" value="TMP_3"/>
    <property type="match status" value="1"/>
</dbReference>
<accession>A0A9X9N6T0</accession>
<protein>
    <recommendedName>
        <fullName evidence="2">Tape measure protein N-terminal domain-containing protein</fullName>
    </recommendedName>
</protein>
<keyword evidence="1" id="KW-1133">Transmembrane helix</keyword>
<evidence type="ECO:0000313" key="4">
    <source>
        <dbReference type="Proteomes" id="UP001057336"/>
    </source>
</evidence>
<organism evidence="3 4">
    <name type="scientific">Neisseria subflava</name>
    <dbReference type="NCBI Taxonomy" id="28449"/>
    <lineage>
        <taxon>Bacteria</taxon>
        <taxon>Pseudomonadati</taxon>
        <taxon>Pseudomonadota</taxon>
        <taxon>Betaproteobacteria</taxon>
        <taxon>Neisseriales</taxon>
        <taxon>Neisseriaceae</taxon>
        <taxon>Neisseria</taxon>
    </lineage>
</organism>
<dbReference type="InterPro" id="IPR013491">
    <property type="entry name" value="Tape_meas_N"/>
</dbReference>
<proteinExistence type="predicted"/>
<feature type="transmembrane region" description="Helical" evidence="1">
    <location>
        <begin position="427"/>
        <end position="449"/>
    </location>
</feature>
<dbReference type="PANTHER" id="PTHR38812:SF2">
    <property type="entry name" value="MU-LIKE PROPHAGE FLUMU PROTEIN GP42"/>
    <property type="match status" value="1"/>
</dbReference>
<name>A0A9X9N6T0_NEISU</name>
<feature type="domain" description="Tape measure protein N-terminal" evidence="2">
    <location>
        <begin position="73"/>
        <end position="248"/>
    </location>
</feature>
<dbReference type="PANTHER" id="PTHR38812">
    <property type="entry name" value="MU-LIKE PROPHAGE FLUMU PROTEIN GP42"/>
    <property type="match status" value="1"/>
</dbReference>
<feature type="transmembrane region" description="Helical" evidence="1">
    <location>
        <begin position="360"/>
        <end position="385"/>
    </location>
</feature>
<dbReference type="EMBL" id="CP073118">
    <property type="protein sequence ID" value="UTG75529.1"/>
    <property type="molecule type" value="Genomic_DNA"/>
</dbReference>
<reference evidence="3" key="1">
    <citation type="submission" date="2021-04" db="EMBL/GenBank/DDBJ databases">
        <title>Characterizing Neisseria spp. as novel respiratory pathobionts in bronchiectasis.</title>
        <authorList>
            <person name="Li L."/>
            <person name="Mac Aogain M."/>
            <person name="Xu T."/>
            <person name="Jaggi T.K."/>
            <person name="Chan L.Y."/>
            <person name="Keir H.R."/>
            <person name="Dicker A.J."/>
            <person name="Qu J."/>
            <person name="Liu Y."/>
            <person name="Chen H.S."/>
            <person name="Koh M.S."/>
            <person name="Ong T.H."/>
            <person name="Lim A.Y.H."/>
            <person name="Abisheganaden J."/>
            <person name="Low T.B."/>
            <person name="Oliver B.G."/>
            <person name="Tan N.S."/>
            <person name="Fang M."/>
            <person name="Chalmers J.D."/>
            <person name="Chotirmall S.H."/>
        </authorList>
    </citation>
    <scope>NUCLEOTIDE SEQUENCE</scope>
    <source>
        <strain evidence="3">CG0073</strain>
    </source>
</reference>
<keyword evidence="1" id="KW-0472">Membrane</keyword>
<dbReference type="Proteomes" id="UP001057336">
    <property type="component" value="Chromosome"/>
</dbReference>
<feature type="transmembrane region" description="Helical" evidence="1">
    <location>
        <begin position="326"/>
        <end position="353"/>
    </location>
</feature>
<evidence type="ECO:0000313" key="3">
    <source>
        <dbReference type="EMBL" id="UTG75529.1"/>
    </source>
</evidence>
<keyword evidence="1" id="KW-0812">Transmembrane</keyword>
<dbReference type="AlphaFoldDB" id="A0A9X9N6T0"/>
<gene>
    <name evidence="3" type="ORF">KCG53_10645</name>
</gene>